<reference evidence="2 3" key="1">
    <citation type="journal article" date="2016" name="BMC Genomics">
        <title>Comparative genomic and transcriptomic analyses of the Fuzhuan brick tea-fermentation fungus Aspergillus cristatus.</title>
        <authorList>
            <person name="Ge Y."/>
            <person name="Wang Y."/>
            <person name="Liu Y."/>
            <person name="Tan Y."/>
            <person name="Ren X."/>
            <person name="Zhang X."/>
            <person name="Hyde K.D."/>
            <person name="Liu Y."/>
            <person name="Liu Z."/>
        </authorList>
    </citation>
    <scope>NUCLEOTIDE SEQUENCE [LARGE SCALE GENOMIC DNA]</scope>
    <source>
        <strain evidence="2 3">GZAAS20.1005</strain>
    </source>
</reference>
<dbReference type="Gene3D" id="1.25.40.20">
    <property type="entry name" value="Ankyrin repeat-containing domain"/>
    <property type="match status" value="1"/>
</dbReference>
<organism evidence="2 3">
    <name type="scientific">Aspergillus cristatus</name>
    <name type="common">Chinese Fuzhuan brick tea-fermentation fungus</name>
    <name type="synonym">Eurotium cristatum</name>
    <dbReference type="NCBI Taxonomy" id="573508"/>
    <lineage>
        <taxon>Eukaryota</taxon>
        <taxon>Fungi</taxon>
        <taxon>Dikarya</taxon>
        <taxon>Ascomycota</taxon>
        <taxon>Pezizomycotina</taxon>
        <taxon>Eurotiomycetes</taxon>
        <taxon>Eurotiomycetidae</taxon>
        <taxon>Eurotiales</taxon>
        <taxon>Aspergillaceae</taxon>
        <taxon>Aspergillus</taxon>
        <taxon>Aspergillus subgen. Aspergillus</taxon>
    </lineage>
</organism>
<evidence type="ECO:0000256" key="1">
    <source>
        <dbReference type="PROSITE-ProRule" id="PRU00023"/>
    </source>
</evidence>
<gene>
    <name evidence="2" type="ORF">SI65_00564</name>
</gene>
<dbReference type="SMART" id="SM00248">
    <property type="entry name" value="ANK"/>
    <property type="match status" value="3"/>
</dbReference>
<name>A0A1E3BPU1_ASPCR</name>
<dbReference type="OrthoDB" id="426293at2759"/>
<dbReference type="PANTHER" id="PTHR22677">
    <property type="entry name" value="ANKYRIN REPEAT DOMAIN-CONTAINING PROTEIN 60"/>
    <property type="match status" value="1"/>
</dbReference>
<dbReference type="InterPro" id="IPR002110">
    <property type="entry name" value="Ankyrin_rpt"/>
</dbReference>
<dbReference type="Pfam" id="PF12796">
    <property type="entry name" value="Ank_2"/>
    <property type="match status" value="1"/>
</dbReference>
<accession>A0A1E3BPU1</accession>
<dbReference type="EMBL" id="JXNT01000001">
    <property type="protein sequence ID" value="ODM22975.1"/>
    <property type="molecule type" value="Genomic_DNA"/>
</dbReference>
<evidence type="ECO:0000313" key="3">
    <source>
        <dbReference type="Proteomes" id="UP000094569"/>
    </source>
</evidence>
<dbReference type="VEuPathDB" id="FungiDB:SI65_00564"/>
<proteinExistence type="predicted"/>
<keyword evidence="3" id="KW-1185">Reference proteome</keyword>
<comment type="caution">
    <text evidence="2">The sequence shown here is derived from an EMBL/GenBank/DDBJ whole genome shotgun (WGS) entry which is preliminary data.</text>
</comment>
<dbReference type="AlphaFoldDB" id="A0A1E3BPU1"/>
<dbReference type="InterPro" id="IPR036770">
    <property type="entry name" value="Ankyrin_rpt-contain_sf"/>
</dbReference>
<sequence length="223" mass="24594">MSSPTEERVQAKLDADITNSNLQGIKDFYKSADPEKQSSLLADIAARAAAKAQVDILDWVFTYCGNIGIIRFLLENGQDPNDAWGGYDDLEPGVAALVGQKPSLEILHLMLQHGWNQKRSATYIAAAELGNMEALKLLVEHGADLEEASGWWPNCGIIEADKWGTALYRAAYKGQREPVAYLLDKGANIWFKDDKGRFILWAAKQGGNEEVIKLLKSAGLEEE</sequence>
<dbReference type="PROSITE" id="PS50088">
    <property type="entry name" value="ANK_REPEAT"/>
    <property type="match status" value="1"/>
</dbReference>
<dbReference type="Proteomes" id="UP000094569">
    <property type="component" value="Unassembled WGS sequence"/>
</dbReference>
<evidence type="ECO:0000313" key="2">
    <source>
        <dbReference type="EMBL" id="ODM22975.1"/>
    </source>
</evidence>
<feature type="repeat" description="ANK" evidence="1">
    <location>
        <begin position="162"/>
        <end position="194"/>
    </location>
</feature>
<dbReference type="InterPro" id="IPR039323">
    <property type="entry name" value="ANKRD_45/46/60"/>
</dbReference>
<keyword evidence="1" id="KW-0040">ANK repeat</keyword>
<protein>
    <submittedName>
        <fullName evidence="2">Uncharacterized protein</fullName>
    </submittedName>
</protein>
<dbReference type="STRING" id="573508.A0A1E3BPU1"/>
<dbReference type="SUPFAM" id="SSF48403">
    <property type="entry name" value="Ankyrin repeat"/>
    <property type="match status" value="1"/>
</dbReference>
<dbReference type="PANTHER" id="PTHR22677:SF4">
    <property type="entry name" value="USHER SYNDROME TYPE-1G PROTEIN-LIKE PROTEIN"/>
    <property type="match status" value="1"/>
</dbReference>